<evidence type="ECO:0000313" key="1">
    <source>
        <dbReference type="EMBL" id="MSA87761.1"/>
    </source>
</evidence>
<proteinExistence type="predicted"/>
<accession>A0A6N7S1N2</accession>
<evidence type="ECO:0000313" key="2">
    <source>
        <dbReference type="EMBL" id="MSC31556.1"/>
    </source>
</evidence>
<protein>
    <submittedName>
        <fullName evidence="1">Uncharacterized protein</fullName>
    </submittedName>
</protein>
<evidence type="ECO:0000313" key="4">
    <source>
        <dbReference type="Proteomes" id="UP000480929"/>
    </source>
</evidence>
<dbReference type="Proteomes" id="UP000480929">
    <property type="component" value="Unassembled WGS sequence"/>
</dbReference>
<dbReference type="AlphaFoldDB" id="A0A6N7S1N2"/>
<dbReference type="Proteomes" id="UP000433575">
    <property type="component" value="Unassembled WGS sequence"/>
</dbReference>
<evidence type="ECO:0000313" key="3">
    <source>
        <dbReference type="Proteomes" id="UP000433575"/>
    </source>
</evidence>
<dbReference type="OrthoDB" id="1952294at2"/>
<dbReference type="EMBL" id="WKPI01000001">
    <property type="protein sequence ID" value="MSC31556.1"/>
    <property type="molecule type" value="Genomic_DNA"/>
</dbReference>
<name>A0A6N7S1N2_9FIRM</name>
<sequence>MGAGSYYGEKIYWRTGNFKNSLIEISIEKEKGTLKDITLVAVNEVYLIDFPENECEKKQIGVPLFMLDGNTRNGFCDQIIDFFVYLSSKDITIKFQKEIRPVKCVQLGRVRFSFDKEEKLICITVFDLSDYEYCELKAGMKIEI</sequence>
<keyword evidence="4" id="KW-1185">Reference proteome</keyword>
<reference evidence="3 4" key="1">
    <citation type="journal article" date="2019" name="Nat. Med.">
        <title>A library of human gut bacterial isolates paired with longitudinal multiomics data enables mechanistic microbiome research.</title>
        <authorList>
            <person name="Poyet M."/>
            <person name="Groussin M."/>
            <person name="Gibbons S.M."/>
            <person name="Avila-Pacheco J."/>
            <person name="Jiang X."/>
            <person name="Kearney S.M."/>
            <person name="Perrotta A.R."/>
            <person name="Berdy B."/>
            <person name="Zhao S."/>
            <person name="Lieberman T.D."/>
            <person name="Swanson P.K."/>
            <person name="Smith M."/>
            <person name="Roesemann S."/>
            <person name="Alexander J.E."/>
            <person name="Rich S.A."/>
            <person name="Livny J."/>
            <person name="Vlamakis H."/>
            <person name="Clish C."/>
            <person name="Bullock K."/>
            <person name="Deik A."/>
            <person name="Scott J."/>
            <person name="Pierce K.A."/>
            <person name="Xavier R.J."/>
            <person name="Alm E.J."/>
        </authorList>
    </citation>
    <scope>NUCLEOTIDE SEQUENCE [LARGE SCALE GENOMIC DNA]</scope>
    <source>
        <strain evidence="1 3">BIOML-A4</strain>
        <strain evidence="2 4">BIOML-A5</strain>
    </source>
</reference>
<organism evidence="1 3">
    <name type="scientific">Holdemania massiliensis</name>
    <dbReference type="NCBI Taxonomy" id="1468449"/>
    <lineage>
        <taxon>Bacteria</taxon>
        <taxon>Bacillati</taxon>
        <taxon>Bacillota</taxon>
        <taxon>Erysipelotrichia</taxon>
        <taxon>Erysipelotrichales</taxon>
        <taxon>Erysipelotrichaceae</taxon>
        <taxon>Holdemania</taxon>
    </lineage>
</organism>
<dbReference type="RefSeq" id="WP_151848929.1">
    <property type="nucleotide sequence ID" value="NZ_CALJPI010000272.1"/>
</dbReference>
<dbReference type="EMBL" id="WKPJ01000001">
    <property type="protein sequence ID" value="MSA87761.1"/>
    <property type="molecule type" value="Genomic_DNA"/>
</dbReference>
<gene>
    <name evidence="2" type="ORF">GKD88_00240</name>
    <name evidence="1" type="ORF">GKE08_00235</name>
</gene>
<comment type="caution">
    <text evidence="1">The sequence shown here is derived from an EMBL/GenBank/DDBJ whole genome shotgun (WGS) entry which is preliminary data.</text>
</comment>